<dbReference type="InterPro" id="IPR036271">
    <property type="entry name" value="Tet_transcr_reg_TetR-rel_C_sf"/>
</dbReference>
<dbReference type="RefSeq" id="WP_371953977.1">
    <property type="nucleotide sequence ID" value="NZ_JAXCEI010000019.1"/>
</dbReference>
<evidence type="ECO:0000256" key="1">
    <source>
        <dbReference type="ARBA" id="ARBA00023015"/>
    </source>
</evidence>
<gene>
    <name evidence="6" type="ORF">SM611_31495</name>
</gene>
<proteinExistence type="predicted"/>
<dbReference type="PRINTS" id="PR00455">
    <property type="entry name" value="HTHTETR"/>
</dbReference>
<evidence type="ECO:0000256" key="2">
    <source>
        <dbReference type="ARBA" id="ARBA00023125"/>
    </source>
</evidence>
<dbReference type="PANTHER" id="PTHR30055">
    <property type="entry name" value="HTH-TYPE TRANSCRIPTIONAL REGULATOR RUTR"/>
    <property type="match status" value="1"/>
</dbReference>
<evidence type="ECO:0000259" key="5">
    <source>
        <dbReference type="PROSITE" id="PS50977"/>
    </source>
</evidence>
<dbReference type="Pfam" id="PF00440">
    <property type="entry name" value="TetR_N"/>
    <property type="match status" value="1"/>
</dbReference>
<keyword evidence="2 4" id="KW-0238">DNA-binding</keyword>
<dbReference type="Gene3D" id="1.10.357.10">
    <property type="entry name" value="Tetracycline Repressor, domain 2"/>
    <property type="match status" value="1"/>
</dbReference>
<evidence type="ECO:0000256" key="3">
    <source>
        <dbReference type="ARBA" id="ARBA00023163"/>
    </source>
</evidence>
<feature type="domain" description="HTH tetR-type" evidence="5">
    <location>
        <begin position="19"/>
        <end position="79"/>
    </location>
</feature>
<dbReference type="InterPro" id="IPR009057">
    <property type="entry name" value="Homeodomain-like_sf"/>
</dbReference>
<dbReference type="EMBL" id="JAXCEI010000019">
    <property type="protein sequence ID" value="MFA1543475.1"/>
    <property type="molecule type" value="Genomic_DNA"/>
</dbReference>
<name>A0ABV4QM93_9ACTN</name>
<dbReference type="PANTHER" id="PTHR30055:SF234">
    <property type="entry name" value="HTH-TYPE TRANSCRIPTIONAL REGULATOR BETI"/>
    <property type="match status" value="1"/>
</dbReference>
<keyword evidence="1" id="KW-0805">Transcription regulation</keyword>
<keyword evidence="7" id="KW-1185">Reference proteome</keyword>
<reference evidence="6 7" key="1">
    <citation type="submission" date="2023-11" db="EMBL/GenBank/DDBJ databases">
        <title>Actinomadura monticuli sp. nov., isolated from volcanic ash.</title>
        <authorList>
            <person name="Lee S.D."/>
            <person name="Yang H."/>
            <person name="Kim I.S."/>
        </authorList>
    </citation>
    <scope>NUCLEOTIDE SEQUENCE [LARGE SCALE GENOMIC DNA]</scope>
    <source>
        <strain evidence="6 7">DLS-62</strain>
    </source>
</reference>
<evidence type="ECO:0000313" key="6">
    <source>
        <dbReference type="EMBL" id="MFA1543475.1"/>
    </source>
</evidence>
<protein>
    <submittedName>
        <fullName evidence="6">TetR/AcrR family transcriptional regulator</fullName>
    </submittedName>
</protein>
<feature type="DNA-binding region" description="H-T-H motif" evidence="4">
    <location>
        <begin position="42"/>
        <end position="61"/>
    </location>
</feature>
<dbReference type="PROSITE" id="PS50977">
    <property type="entry name" value="HTH_TETR_2"/>
    <property type="match status" value="1"/>
</dbReference>
<dbReference type="InterPro" id="IPR001647">
    <property type="entry name" value="HTH_TetR"/>
</dbReference>
<organism evidence="6 7">
    <name type="scientific">Actinomadura monticuli</name>
    <dbReference type="NCBI Taxonomy" id="3097367"/>
    <lineage>
        <taxon>Bacteria</taxon>
        <taxon>Bacillati</taxon>
        <taxon>Actinomycetota</taxon>
        <taxon>Actinomycetes</taxon>
        <taxon>Streptosporangiales</taxon>
        <taxon>Thermomonosporaceae</taxon>
        <taxon>Actinomadura</taxon>
    </lineage>
</organism>
<dbReference type="SUPFAM" id="SSF46689">
    <property type="entry name" value="Homeodomain-like"/>
    <property type="match status" value="1"/>
</dbReference>
<sequence length="208" mass="22495">MSERSASEAPQGLRAAGVTRTRRAILAAARKHLIEAGYHRLSLEQVAADAGITRVTIYRQFSSKLGLLDAVAEDLAQRARLVSGVEAALAVDDPVAAFRELVVELCRFWATDPDLLRRLLGLATVDPEAGHVVQSREQWRFDQIGAFVRRLDAAGRLHDDLDVEQAVAAIGAVTGFPACDEMATRLRLGHAELGPLVVTLLGGVIRLD</sequence>
<evidence type="ECO:0000256" key="4">
    <source>
        <dbReference type="PROSITE-ProRule" id="PRU00335"/>
    </source>
</evidence>
<dbReference type="SUPFAM" id="SSF48498">
    <property type="entry name" value="Tetracyclin repressor-like, C-terminal domain"/>
    <property type="match status" value="1"/>
</dbReference>
<accession>A0ABV4QM93</accession>
<dbReference type="InterPro" id="IPR050109">
    <property type="entry name" value="HTH-type_TetR-like_transc_reg"/>
</dbReference>
<comment type="caution">
    <text evidence="6">The sequence shown here is derived from an EMBL/GenBank/DDBJ whole genome shotgun (WGS) entry which is preliminary data.</text>
</comment>
<dbReference type="Proteomes" id="UP001569963">
    <property type="component" value="Unassembled WGS sequence"/>
</dbReference>
<keyword evidence="3" id="KW-0804">Transcription</keyword>
<evidence type="ECO:0000313" key="7">
    <source>
        <dbReference type="Proteomes" id="UP001569963"/>
    </source>
</evidence>